<proteinExistence type="inferred from homology"/>
<dbReference type="GO" id="GO:0035371">
    <property type="term" value="C:microtubule plus-end"/>
    <property type="evidence" value="ECO:0007669"/>
    <property type="project" value="TreeGrafter"/>
</dbReference>
<dbReference type="InterPro" id="IPR036859">
    <property type="entry name" value="CAP-Gly_dom_sf"/>
</dbReference>
<dbReference type="SMART" id="SM01052">
    <property type="entry name" value="CAP_GLY"/>
    <property type="match status" value="1"/>
</dbReference>
<dbReference type="InterPro" id="IPR000626">
    <property type="entry name" value="Ubiquitin-like_dom"/>
</dbReference>
<dbReference type="InterPro" id="IPR029071">
    <property type="entry name" value="Ubiquitin-like_domsf"/>
</dbReference>
<dbReference type="GO" id="GO:0051010">
    <property type="term" value="F:microtubule plus-end binding"/>
    <property type="evidence" value="ECO:0007669"/>
    <property type="project" value="TreeGrafter"/>
</dbReference>
<feature type="domain" description="CAP-Gly" evidence="6">
    <location>
        <begin position="165"/>
        <end position="207"/>
    </location>
</feature>
<evidence type="ECO:0000256" key="2">
    <source>
        <dbReference type="ARBA" id="ARBA00022490"/>
    </source>
</evidence>
<reference evidence="7 8" key="1">
    <citation type="submission" date="2016-05" db="EMBL/GenBank/DDBJ databases">
        <title>Comparative genomics of biotechnologically important yeasts.</title>
        <authorList>
            <consortium name="DOE Joint Genome Institute"/>
            <person name="Riley R."/>
            <person name="Haridas S."/>
            <person name="Wolfe K.H."/>
            <person name="Lopes M.R."/>
            <person name="Hittinger C.T."/>
            <person name="Goker M."/>
            <person name="Salamov A."/>
            <person name="Wisecaver J."/>
            <person name="Long T.M."/>
            <person name="Aerts A.L."/>
            <person name="Barry K."/>
            <person name="Choi C."/>
            <person name="Clum A."/>
            <person name="Coughlan A.Y."/>
            <person name="Deshpande S."/>
            <person name="Douglass A.P."/>
            <person name="Hanson S.J."/>
            <person name="Klenk H.-P."/>
            <person name="LaButti K."/>
            <person name="Lapidus A."/>
            <person name="Lindquist E."/>
            <person name="Lipzen A."/>
            <person name="Meier-kolthoff J.P."/>
            <person name="Ohm R.A."/>
            <person name="Otillar R.P."/>
            <person name="Pangilinan J."/>
            <person name="Peng Y."/>
            <person name="Rokas A."/>
            <person name="Rosa C.A."/>
            <person name="Scheuner C."/>
            <person name="Sibirny A.A."/>
            <person name="Slot J.C."/>
            <person name="Stielow J.B."/>
            <person name="Sun H."/>
            <person name="Kurtzman C.P."/>
            <person name="Blackwell M."/>
            <person name="Grigoriev I.V."/>
            <person name="Jeffries T.W."/>
        </authorList>
    </citation>
    <scope>NUCLEOTIDE SEQUENCE [LARGE SCALE GENOMIC DNA]</scope>
    <source>
        <strain evidence="7 8">NRRL YB-4993</strain>
    </source>
</reference>
<dbReference type="Pfam" id="PF01302">
    <property type="entry name" value="CAP_GLY"/>
    <property type="match status" value="1"/>
</dbReference>
<comment type="similarity">
    <text evidence="4">Belongs to the TBCB family.</text>
</comment>
<sequence>MDYPVFFTSDLTSAERKISPGWTLAYLKKRLEPTTGISAAFQLLQYYPDSNSNKFTILTCANEEDTLLEQFAIVPYSRIHVEDTDPDSKLSQLFDETSEPGFQLSEEEYARRKDSVLQWKKDQQLGRYDPLFEQAQQAVHLGDRCRVINIEGERRGEVKFVGKISVLDDGKSPWIGIEFDEPAGKNDGLIGDQRFFQAKPGHGSFVRPNKVEVGDFPELDPFESDEEEL</sequence>
<keyword evidence="3" id="KW-0143">Chaperone</keyword>
<dbReference type="SUPFAM" id="SSF74924">
    <property type="entry name" value="Cap-Gly domain"/>
    <property type="match status" value="1"/>
</dbReference>
<organism evidence="7 8">
    <name type="scientific">Metschnikowia bicuspidata var. bicuspidata NRRL YB-4993</name>
    <dbReference type="NCBI Taxonomy" id="869754"/>
    <lineage>
        <taxon>Eukaryota</taxon>
        <taxon>Fungi</taxon>
        <taxon>Dikarya</taxon>
        <taxon>Ascomycota</taxon>
        <taxon>Saccharomycotina</taxon>
        <taxon>Pichiomycetes</taxon>
        <taxon>Metschnikowiaceae</taxon>
        <taxon>Metschnikowia</taxon>
    </lineage>
</organism>
<dbReference type="Pfam" id="PF14560">
    <property type="entry name" value="Ubiquitin_2"/>
    <property type="match status" value="1"/>
</dbReference>
<dbReference type="Proteomes" id="UP000092555">
    <property type="component" value="Unassembled WGS sequence"/>
</dbReference>
<dbReference type="Gene3D" id="2.30.30.190">
    <property type="entry name" value="CAP Gly-rich-like domain"/>
    <property type="match status" value="1"/>
</dbReference>
<protein>
    <recommendedName>
        <fullName evidence="6">CAP-Gly domain-containing protein</fullName>
    </recommendedName>
</protein>
<dbReference type="PANTHER" id="PTHR18916:SF85">
    <property type="entry name" value="TUBULIN-FOLDING COFACTOR B"/>
    <property type="match status" value="1"/>
</dbReference>
<dbReference type="STRING" id="869754.A0A1A0H6L2"/>
<comment type="caution">
    <text evidence="7">The sequence shown here is derived from an EMBL/GenBank/DDBJ whole genome shotgun (WGS) entry which is preliminary data.</text>
</comment>
<dbReference type="GO" id="GO:0005737">
    <property type="term" value="C:cytoplasm"/>
    <property type="evidence" value="ECO:0007669"/>
    <property type="project" value="UniProtKB-SubCell"/>
</dbReference>
<evidence type="ECO:0000256" key="1">
    <source>
        <dbReference type="ARBA" id="ARBA00004496"/>
    </source>
</evidence>
<dbReference type="GO" id="GO:0005634">
    <property type="term" value="C:nucleus"/>
    <property type="evidence" value="ECO:0007669"/>
    <property type="project" value="TreeGrafter"/>
</dbReference>
<dbReference type="PROSITE" id="PS50245">
    <property type="entry name" value="CAP_GLY_2"/>
    <property type="match status" value="1"/>
</dbReference>
<evidence type="ECO:0000256" key="5">
    <source>
        <dbReference type="SAM" id="MobiDB-lite"/>
    </source>
</evidence>
<keyword evidence="8" id="KW-1185">Reference proteome</keyword>
<dbReference type="OrthoDB" id="5295208at2759"/>
<name>A0A1A0H6L2_9ASCO</name>
<dbReference type="PANTHER" id="PTHR18916">
    <property type="entry name" value="DYNACTIN 1-RELATED MICROTUBULE-BINDING"/>
    <property type="match status" value="1"/>
</dbReference>
<evidence type="ECO:0000259" key="6">
    <source>
        <dbReference type="PROSITE" id="PS50245"/>
    </source>
</evidence>
<comment type="subcellular location">
    <subcellularLocation>
        <location evidence="1">Cytoplasm</location>
    </subcellularLocation>
</comment>
<dbReference type="GO" id="GO:0031122">
    <property type="term" value="P:cytoplasmic microtubule organization"/>
    <property type="evidence" value="ECO:0007669"/>
    <property type="project" value="TreeGrafter"/>
</dbReference>
<dbReference type="GeneID" id="30032064"/>
<keyword evidence="2" id="KW-0963">Cytoplasm</keyword>
<evidence type="ECO:0000256" key="3">
    <source>
        <dbReference type="ARBA" id="ARBA00023186"/>
    </source>
</evidence>
<accession>A0A1A0H6L2</accession>
<dbReference type="SUPFAM" id="SSF54236">
    <property type="entry name" value="Ubiquitin-like"/>
    <property type="match status" value="1"/>
</dbReference>
<feature type="region of interest" description="Disordered" evidence="5">
    <location>
        <begin position="200"/>
        <end position="229"/>
    </location>
</feature>
<dbReference type="RefSeq" id="XP_018710075.1">
    <property type="nucleotide sequence ID" value="XM_018859088.1"/>
</dbReference>
<evidence type="ECO:0000256" key="4">
    <source>
        <dbReference type="ARBA" id="ARBA00025779"/>
    </source>
</evidence>
<evidence type="ECO:0000313" key="7">
    <source>
        <dbReference type="EMBL" id="OBA19547.1"/>
    </source>
</evidence>
<dbReference type="Gene3D" id="3.10.20.90">
    <property type="entry name" value="Phosphatidylinositol 3-kinase Catalytic Subunit, Chain A, domain 1"/>
    <property type="match status" value="1"/>
</dbReference>
<evidence type="ECO:0000313" key="8">
    <source>
        <dbReference type="Proteomes" id="UP000092555"/>
    </source>
</evidence>
<dbReference type="AlphaFoldDB" id="A0A1A0H6L2"/>
<gene>
    <name evidence="7" type="ORF">METBIDRAFT_79558</name>
</gene>
<dbReference type="InterPro" id="IPR000938">
    <property type="entry name" value="CAP-Gly_domain"/>
</dbReference>
<feature type="compositionally biased region" description="Acidic residues" evidence="5">
    <location>
        <begin position="215"/>
        <end position="229"/>
    </location>
</feature>
<dbReference type="EMBL" id="LXTC01000006">
    <property type="protein sequence ID" value="OBA19547.1"/>
    <property type="molecule type" value="Genomic_DNA"/>
</dbReference>